<dbReference type="AlphaFoldDB" id="A0AA40X0Z4"/>
<name>A0AA40X0Z4_9GAMM</name>
<sequence>MNPAQSFNPLLEVLCHTDEVTFKATVTSSLKAAAVTVKGVYVPEAEIDYD</sequence>
<dbReference type="Proteomes" id="UP000705283">
    <property type="component" value="Unassembled WGS sequence"/>
</dbReference>
<proteinExistence type="predicted"/>
<comment type="caution">
    <text evidence="1">The sequence shown here is derived from an EMBL/GenBank/DDBJ whole genome shotgun (WGS) entry which is preliminary data.</text>
</comment>
<protein>
    <submittedName>
        <fullName evidence="1">Uncharacterized protein</fullName>
    </submittedName>
</protein>
<reference evidence="1" key="2">
    <citation type="submission" date="2022-09" db="EMBL/GenBank/DDBJ databases">
        <title>Rouxiella aceris sp. nov., isolated from tree sap and emended description of the genus Rhouxiella.</title>
        <authorList>
            <person name="Kim I.S."/>
        </authorList>
    </citation>
    <scope>NUCLEOTIDE SEQUENCE</scope>
    <source>
        <strain evidence="1">SAP-2</strain>
    </source>
</reference>
<dbReference type="RefSeq" id="WP_194977754.1">
    <property type="nucleotide sequence ID" value="NZ_JADMKS010000003.1"/>
</dbReference>
<accession>A0AA40X0Z4</accession>
<organism evidence="1 2">
    <name type="scientific">Rouxiella silvae</name>
    <dbReference type="NCBI Taxonomy" id="1646373"/>
    <lineage>
        <taxon>Bacteria</taxon>
        <taxon>Pseudomonadati</taxon>
        <taxon>Pseudomonadota</taxon>
        <taxon>Gammaproteobacteria</taxon>
        <taxon>Enterobacterales</taxon>
        <taxon>Yersiniaceae</taxon>
        <taxon>Rouxiella</taxon>
    </lineage>
</organism>
<gene>
    <name evidence="1" type="ORF">ITX54_07135</name>
</gene>
<dbReference type="EMBL" id="JADMKS010000003">
    <property type="protein sequence ID" value="MBF6636429.1"/>
    <property type="molecule type" value="Genomic_DNA"/>
</dbReference>
<evidence type="ECO:0000313" key="1">
    <source>
        <dbReference type="EMBL" id="MBF6636429.1"/>
    </source>
</evidence>
<reference evidence="1" key="1">
    <citation type="submission" date="2020-11" db="EMBL/GenBank/DDBJ databases">
        <authorList>
            <person name="Lee S.D."/>
        </authorList>
    </citation>
    <scope>NUCLEOTIDE SEQUENCE</scope>
    <source>
        <strain evidence="1">SAP-2</strain>
    </source>
</reference>
<evidence type="ECO:0000313" key="2">
    <source>
        <dbReference type="Proteomes" id="UP000705283"/>
    </source>
</evidence>